<keyword evidence="2" id="KW-0547">Nucleotide-binding</keyword>
<dbReference type="RefSeq" id="WP_143393487.1">
    <property type="nucleotide sequence ID" value="NZ_NIDE01000009.1"/>
</dbReference>
<dbReference type="AlphaFoldDB" id="A0A225DU76"/>
<dbReference type="Pfam" id="PF22763">
    <property type="entry name" value="NrS1-1_pol-like_HBD"/>
    <property type="match status" value="1"/>
</dbReference>
<comment type="caution">
    <text evidence="2">The sequence shown here is derived from an EMBL/GenBank/DDBJ whole genome shotgun (WGS) entry which is preliminary data.</text>
</comment>
<evidence type="ECO:0000313" key="3">
    <source>
        <dbReference type="Proteomes" id="UP000214646"/>
    </source>
</evidence>
<reference evidence="3" key="1">
    <citation type="submission" date="2017-06" db="EMBL/GenBank/DDBJ databases">
        <title>Genome analysis of Fimbriiglobus ruber SP5, the first member of the order Planctomycetales with confirmed chitinolytic capability.</title>
        <authorList>
            <person name="Ravin N.V."/>
            <person name="Rakitin A.L."/>
            <person name="Ivanova A.A."/>
            <person name="Beletsky A.V."/>
            <person name="Kulichevskaya I.S."/>
            <person name="Mardanov A.V."/>
            <person name="Dedysh S.N."/>
        </authorList>
    </citation>
    <scope>NUCLEOTIDE SEQUENCE [LARGE SCALE GENOMIC DNA]</scope>
    <source>
        <strain evidence="3">SP5</strain>
    </source>
</reference>
<feature type="domain" description="NrS-1 polymerase-like HBD" evidence="1">
    <location>
        <begin position="239"/>
        <end position="307"/>
    </location>
</feature>
<sequence length="446" mass="49274">MCVYDDYSPLLRVRPDGIPDDLKQLPFWVVWQLAPGGSNKPKKVPVHPRTERPIDITRRGAGCSFSYAYESYRDGNYDGVGLILRREAGLVGYDLDGCGDYEAGDVRPWAEDIVRGVGTYAEWSPFRAGVRGFGRGDLDPGGPCKRGLVELYAADRFLTVTGHRLADAPAAVVACGAAARHLQDDLRDVGRRPEVAATDAPCRLDGPTAGIVERAFAAANGERVKKLWAGDSEWYPSSSEAVLALLQYLAFWVGPYPQRLDAVFRSSPLFQATEAVRRKWDAPRSRATWGAEQIDVAIGTCRSFYDPSAVPLNTTTPVAGEANPPCIRTGVQLALLVRAWERARCDGVPPGVTFGDRIRWTREGKERLFALCWQLGRRRWGGSFFLSRDTAADFLYIDPATTGRWLTDFCTRGLLRRVRKGSRRSGRASDYLLGGVCPLNAIRADR</sequence>
<proteinExistence type="predicted"/>
<dbReference type="GO" id="GO:0004386">
    <property type="term" value="F:helicase activity"/>
    <property type="evidence" value="ECO:0007669"/>
    <property type="project" value="UniProtKB-KW"/>
</dbReference>
<keyword evidence="2" id="KW-0378">Hydrolase</keyword>
<dbReference type="Proteomes" id="UP000214646">
    <property type="component" value="Unassembled WGS sequence"/>
</dbReference>
<evidence type="ECO:0000259" key="1">
    <source>
        <dbReference type="Pfam" id="PF22763"/>
    </source>
</evidence>
<keyword evidence="2" id="KW-0347">Helicase</keyword>
<dbReference type="EMBL" id="NIDE01000009">
    <property type="protein sequence ID" value="OWK39945.1"/>
    <property type="molecule type" value="Genomic_DNA"/>
</dbReference>
<evidence type="ECO:0000313" key="2">
    <source>
        <dbReference type="EMBL" id="OWK39945.1"/>
    </source>
</evidence>
<gene>
    <name evidence="2" type="ORF">FRUB_05835</name>
</gene>
<keyword evidence="2" id="KW-0067">ATP-binding</keyword>
<accession>A0A225DU76</accession>
<organism evidence="2 3">
    <name type="scientific">Fimbriiglobus ruber</name>
    <dbReference type="NCBI Taxonomy" id="1908690"/>
    <lineage>
        <taxon>Bacteria</taxon>
        <taxon>Pseudomonadati</taxon>
        <taxon>Planctomycetota</taxon>
        <taxon>Planctomycetia</taxon>
        <taxon>Gemmatales</taxon>
        <taxon>Gemmataceae</taxon>
        <taxon>Fimbriiglobus</taxon>
    </lineage>
</organism>
<dbReference type="InterPro" id="IPR054468">
    <property type="entry name" value="NrSPol-like_HBD"/>
</dbReference>
<dbReference type="OrthoDB" id="287530at2"/>
<keyword evidence="3" id="KW-1185">Reference proteome</keyword>
<name>A0A225DU76_9BACT</name>
<protein>
    <submittedName>
        <fullName evidence="2">DNA primase/helicase, phage-associated</fullName>
    </submittedName>
</protein>